<sequence length="423" mass="46707">MTGGIGGAPQQAPYEPPKPRIDPNQMPTPSAVHMHDQGLHNEQPYSTALKTNVPLASTNFTAIDEGNSNPRFMRMTMYNVPHTEELLKASHLPLGMIVQPLAELAPSETPVQLIDFGAEGPIRCIRCKTYINPHMSFIEGGKRFVCNMCRHENEVPEDYFCNLDMAGQRLDREARPELRCGSVEFVATKEFITHKPKPAAYIFAIDVTWNAVQSGMVATAARTIKDLLYQGTGLPAGTRVGIITFDRSAHFYNLSSSLDQAQMMVVPDIRDIFVPLSEGLAVDPIESQLIIEQLLDSLPTMFARNRTAEPVLGAVIQAVHEALSNQGGKLFVMASALPTLGPGTLRNRDDAKLHNTDKEKTLYEPQDSFYHEWAVKLVEQGISCNLYLFPAAYIDAATLGQLSTVTSGEMYMYPAFHAERDGP</sequence>
<evidence type="ECO:0000313" key="2">
    <source>
        <dbReference type="Proteomes" id="UP001150603"/>
    </source>
</evidence>
<name>A0ACC1J1Z7_9FUNG</name>
<gene>
    <name evidence="1" type="primary">SFB3_1</name>
    <name evidence="1" type="ORF">FBU59_005793</name>
</gene>
<proteinExistence type="predicted"/>
<feature type="non-terminal residue" evidence="1">
    <location>
        <position position="423"/>
    </location>
</feature>
<protein>
    <submittedName>
        <fullName evidence="1">COPII coat Sec23p-Sfb3p heterodimer component</fullName>
    </submittedName>
</protein>
<evidence type="ECO:0000313" key="1">
    <source>
        <dbReference type="EMBL" id="KAJ1934146.1"/>
    </source>
</evidence>
<dbReference type="Proteomes" id="UP001150603">
    <property type="component" value="Unassembled WGS sequence"/>
</dbReference>
<organism evidence="1 2">
    <name type="scientific">Linderina macrospora</name>
    <dbReference type="NCBI Taxonomy" id="4868"/>
    <lineage>
        <taxon>Eukaryota</taxon>
        <taxon>Fungi</taxon>
        <taxon>Fungi incertae sedis</taxon>
        <taxon>Zoopagomycota</taxon>
        <taxon>Kickxellomycotina</taxon>
        <taxon>Kickxellomycetes</taxon>
        <taxon>Kickxellales</taxon>
        <taxon>Kickxellaceae</taxon>
        <taxon>Linderina</taxon>
    </lineage>
</organism>
<comment type="caution">
    <text evidence="1">The sequence shown here is derived from an EMBL/GenBank/DDBJ whole genome shotgun (WGS) entry which is preliminary data.</text>
</comment>
<dbReference type="EMBL" id="JANBPW010004767">
    <property type="protein sequence ID" value="KAJ1934146.1"/>
    <property type="molecule type" value="Genomic_DNA"/>
</dbReference>
<reference evidence="1" key="1">
    <citation type="submission" date="2022-07" db="EMBL/GenBank/DDBJ databases">
        <title>Phylogenomic reconstructions and comparative analyses of Kickxellomycotina fungi.</title>
        <authorList>
            <person name="Reynolds N.K."/>
            <person name="Stajich J.E."/>
            <person name="Barry K."/>
            <person name="Grigoriev I.V."/>
            <person name="Crous P."/>
            <person name="Smith M.E."/>
        </authorList>
    </citation>
    <scope>NUCLEOTIDE SEQUENCE</scope>
    <source>
        <strain evidence="1">NRRL 5244</strain>
    </source>
</reference>
<keyword evidence="2" id="KW-1185">Reference proteome</keyword>
<accession>A0ACC1J1Z7</accession>